<reference evidence="1" key="1">
    <citation type="submission" date="2018-05" db="EMBL/GenBank/DDBJ databases">
        <authorList>
            <person name="Lanie J.A."/>
            <person name="Ng W.-L."/>
            <person name="Kazmierczak K.M."/>
            <person name="Andrzejewski T.M."/>
            <person name="Davidsen T.M."/>
            <person name="Wayne K.J."/>
            <person name="Tettelin H."/>
            <person name="Glass J.I."/>
            <person name="Rusch D."/>
            <person name="Podicherti R."/>
            <person name="Tsui H.-C.T."/>
            <person name="Winkler M.E."/>
        </authorList>
    </citation>
    <scope>NUCLEOTIDE SEQUENCE</scope>
</reference>
<name>A0A382ZB24_9ZZZZ</name>
<proteinExistence type="predicted"/>
<gene>
    <name evidence="1" type="ORF">METZ01_LOCUS445139</name>
</gene>
<organism evidence="1">
    <name type="scientific">marine metagenome</name>
    <dbReference type="NCBI Taxonomy" id="408172"/>
    <lineage>
        <taxon>unclassified sequences</taxon>
        <taxon>metagenomes</taxon>
        <taxon>ecological metagenomes</taxon>
    </lineage>
</organism>
<protein>
    <submittedName>
        <fullName evidence="1">Uncharacterized protein</fullName>
    </submittedName>
</protein>
<accession>A0A382ZB24</accession>
<sequence>MYKLITYLAIASCILVSGCGDEHHHDHDGHNHGGHAHEAPHGGALVLLGEHGTGFHLEVILSKEGILDLYVLDGEVEKFVRIEQEELALQVTTKDSESQSISMKAVEDAT</sequence>
<dbReference type="EMBL" id="UINC01182205">
    <property type="protein sequence ID" value="SVD92285.1"/>
    <property type="molecule type" value="Genomic_DNA"/>
</dbReference>
<dbReference type="PROSITE" id="PS51257">
    <property type="entry name" value="PROKAR_LIPOPROTEIN"/>
    <property type="match status" value="1"/>
</dbReference>
<feature type="non-terminal residue" evidence="1">
    <location>
        <position position="110"/>
    </location>
</feature>
<dbReference type="AlphaFoldDB" id="A0A382ZB24"/>
<evidence type="ECO:0000313" key="1">
    <source>
        <dbReference type="EMBL" id="SVD92285.1"/>
    </source>
</evidence>